<dbReference type="AlphaFoldDB" id="A0ABC9WVH5"/>
<protein>
    <submittedName>
        <fullName evidence="1">Uncharacterized protein</fullName>
    </submittedName>
</protein>
<comment type="caution">
    <text evidence="1">The sequence shown here is derived from an EMBL/GenBank/DDBJ whole genome shotgun (WGS) entry which is preliminary data.</text>
</comment>
<proteinExistence type="predicted"/>
<reference evidence="1 2" key="1">
    <citation type="submission" date="2024-06" db="EMBL/GenBank/DDBJ databases">
        <title>The draft genome of Grus japonensis, version 3.</title>
        <authorList>
            <person name="Nabeshima K."/>
            <person name="Suzuki S."/>
            <person name="Onuma M."/>
        </authorList>
    </citation>
    <scope>NUCLEOTIDE SEQUENCE [LARGE SCALE GENOMIC DNA]</scope>
    <source>
        <strain evidence="1 2">451A</strain>
    </source>
</reference>
<name>A0ABC9WVH5_GRUJA</name>
<evidence type="ECO:0000313" key="1">
    <source>
        <dbReference type="EMBL" id="GAB0189394.1"/>
    </source>
</evidence>
<evidence type="ECO:0000313" key="2">
    <source>
        <dbReference type="Proteomes" id="UP001623348"/>
    </source>
</evidence>
<dbReference type="EMBL" id="BAAFJT010000004">
    <property type="protein sequence ID" value="GAB0189394.1"/>
    <property type="molecule type" value="Genomic_DNA"/>
</dbReference>
<dbReference type="Proteomes" id="UP001623348">
    <property type="component" value="Unassembled WGS sequence"/>
</dbReference>
<gene>
    <name evidence="1" type="ORF">GRJ2_001404700</name>
</gene>
<accession>A0ABC9WVH5</accession>
<keyword evidence="2" id="KW-1185">Reference proteome</keyword>
<sequence length="102" mass="11717">MEALDNFFFGRPEKVTCGTMQITDLNKMSLMIKSGVFRTVFLKKCSGVVANETRTDRQSAEREISDGEVLLGFFRTVTYKTPKEWLRTTIPTYSVSFPLHLR</sequence>
<organism evidence="1 2">
    <name type="scientific">Grus japonensis</name>
    <name type="common">Japanese crane</name>
    <name type="synonym">Red-crowned crane</name>
    <dbReference type="NCBI Taxonomy" id="30415"/>
    <lineage>
        <taxon>Eukaryota</taxon>
        <taxon>Metazoa</taxon>
        <taxon>Chordata</taxon>
        <taxon>Craniata</taxon>
        <taxon>Vertebrata</taxon>
        <taxon>Euteleostomi</taxon>
        <taxon>Archelosauria</taxon>
        <taxon>Archosauria</taxon>
        <taxon>Dinosauria</taxon>
        <taxon>Saurischia</taxon>
        <taxon>Theropoda</taxon>
        <taxon>Coelurosauria</taxon>
        <taxon>Aves</taxon>
        <taxon>Neognathae</taxon>
        <taxon>Neoaves</taxon>
        <taxon>Gruiformes</taxon>
        <taxon>Gruidae</taxon>
        <taxon>Grus</taxon>
    </lineage>
</organism>